<organism evidence="1 2">
    <name type="scientific">Christiangramia gaetbulicola</name>
    <dbReference type="NCBI Taxonomy" id="703340"/>
    <lineage>
        <taxon>Bacteria</taxon>
        <taxon>Pseudomonadati</taxon>
        <taxon>Bacteroidota</taxon>
        <taxon>Flavobacteriia</taxon>
        <taxon>Flavobacteriales</taxon>
        <taxon>Flavobacteriaceae</taxon>
        <taxon>Christiangramia</taxon>
    </lineage>
</organism>
<dbReference type="RefSeq" id="WP_108172904.1">
    <property type="nucleotide sequence ID" value="NZ_QBKQ01000003.1"/>
</dbReference>
<dbReference type="OrthoDB" id="9761723at2"/>
<keyword evidence="2" id="KW-1185">Reference proteome</keyword>
<dbReference type="EMBL" id="QBKQ01000003">
    <property type="protein sequence ID" value="PTX42625.1"/>
    <property type="molecule type" value="Genomic_DNA"/>
</dbReference>
<accession>A0A2T6AFN1</accession>
<evidence type="ECO:0008006" key="3">
    <source>
        <dbReference type="Google" id="ProtNLM"/>
    </source>
</evidence>
<comment type="caution">
    <text evidence="1">The sequence shown here is derived from an EMBL/GenBank/DDBJ whole genome shotgun (WGS) entry which is preliminary data.</text>
</comment>
<dbReference type="AlphaFoldDB" id="A0A2T6AFN1"/>
<name>A0A2T6AFN1_9FLAO</name>
<gene>
    <name evidence="1" type="ORF">C8P64_3055</name>
</gene>
<evidence type="ECO:0000313" key="2">
    <source>
        <dbReference type="Proteomes" id="UP000244174"/>
    </source>
</evidence>
<sequence length="273" mass="32039">MFNPNEGYLKRKFLDVEKYKGVDIVFFGSSHSYRGFDTRIFKEYGITSFNLGSSAQTHIQTEYLMERYLKDLNPKLVIYEVYPEMFSNEGVESTINIISANENVDSEILDLLFQTRDIRAVNTFLFSFFEPRNPEIINSGNVEKDTYVPGGFVEKKLSYNTDTAVNRIWKPLPKQKAAFQENIQFLKDNNIPYLLVQAPYTFTYSNQDEIENYISENGRYYDFNHLIDFSPQKDFYDESHLNQNGVKKFNNKLIKIIDSLEILKTNKLEQLPY</sequence>
<proteinExistence type="predicted"/>
<dbReference type="SUPFAM" id="SSF52266">
    <property type="entry name" value="SGNH hydrolase"/>
    <property type="match status" value="1"/>
</dbReference>
<protein>
    <recommendedName>
        <fullName evidence="3">SGNH/GDSL hydrolase family protein</fullName>
    </recommendedName>
</protein>
<evidence type="ECO:0000313" key="1">
    <source>
        <dbReference type="EMBL" id="PTX42625.1"/>
    </source>
</evidence>
<dbReference type="Proteomes" id="UP000244174">
    <property type="component" value="Unassembled WGS sequence"/>
</dbReference>
<reference evidence="1 2" key="1">
    <citation type="submission" date="2018-04" db="EMBL/GenBank/DDBJ databases">
        <title>Genomic Encyclopedia of Archaeal and Bacterial Type Strains, Phase II (KMG-II): from individual species to whole genera.</title>
        <authorList>
            <person name="Goeker M."/>
        </authorList>
    </citation>
    <scope>NUCLEOTIDE SEQUENCE [LARGE SCALE GENOMIC DNA]</scope>
    <source>
        <strain evidence="1 2">DSM 23082</strain>
    </source>
</reference>